<accession>A0AAD9MYF1</accession>
<evidence type="ECO:0000313" key="1">
    <source>
        <dbReference type="EMBL" id="KAK2148286.1"/>
    </source>
</evidence>
<dbReference type="PANTHER" id="PTHR46670">
    <property type="entry name" value="ENDO/EXONUCLEASE/PHOSPHATASE DOMAIN-CONTAINING PROTEIN"/>
    <property type="match status" value="1"/>
</dbReference>
<dbReference type="AlphaFoldDB" id="A0AAD9MYF1"/>
<keyword evidence="2" id="KW-1185">Reference proteome</keyword>
<dbReference type="Proteomes" id="UP001208570">
    <property type="component" value="Unassembled WGS sequence"/>
</dbReference>
<evidence type="ECO:0000313" key="2">
    <source>
        <dbReference type="Proteomes" id="UP001208570"/>
    </source>
</evidence>
<dbReference type="EMBL" id="JAODUP010000505">
    <property type="protein sequence ID" value="KAK2148286.1"/>
    <property type="molecule type" value="Genomic_DNA"/>
</dbReference>
<proteinExistence type="predicted"/>
<reference evidence="1" key="1">
    <citation type="journal article" date="2023" name="Mol. Biol. Evol.">
        <title>Third-Generation Sequencing Reveals the Adaptive Role of the Epigenome in Three Deep-Sea Polychaetes.</title>
        <authorList>
            <person name="Perez M."/>
            <person name="Aroh O."/>
            <person name="Sun Y."/>
            <person name="Lan Y."/>
            <person name="Juniper S.K."/>
            <person name="Young C.R."/>
            <person name="Angers B."/>
            <person name="Qian P.Y."/>
        </authorList>
    </citation>
    <scope>NUCLEOTIDE SEQUENCE</scope>
    <source>
        <strain evidence="1">P08H-3</strain>
    </source>
</reference>
<organism evidence="1 2">
    <name type="scientific">Paralvinella palmiformis</name>
    <dbReference type="NCBI Taxonomy" id="53620"/>
    <lineage>
        <taxon>Eukaryota</taxon>
        <taxon>Metazoa</taxon>
        <taxon>Spiralia</taxon>
        <taxon>Lophotrochozoa</taxon>
        <taxon>Annelida</taxon>
        <taxon>Polychaeta</taxon>
        <taxon>Sedentaria</taxon>
        <taxon>Canalipalpata</taxon>
        <taxon>Terebellida</taxon>
        <taxon>Terebelliformia</taxon>
        <taxon>Alvinellidae</taxon>
        <taxon>Paralvinella</taxon>
    </lineage>
</organism>
<dbReference type="PANTHER" id="PTHR46670:SF3">
    <property type="entry name" value="ENDONUCLEASE_EXONUCLEASE_PHOSPHATASE DOMAIN-CONTAINING PROTEIN"/>
    <property type="match status" value="1"/>
</dbReference>
<sequence>MLKLNEEKTELIILNPKHQDFSKVVCPLISNPTHLKSMVGCINVILSASTLAVNSIYNKSDEISDVVKDMDLDALVITKTCLTGNVSDQKIVGEVTPAGYSFHHAARIHKKAQIISYRRYKSIDKEAFLADLRVVSLVLDSPDDVDHLVDIYDSTLRDIVDEHPL</sequence>
<gene>
    <name evidence="1" type="ORF">LSH36_505g01065</name>
</gene>
<name>A0AAD9MYF1_9ANNE</name>
<protein>
    <submittedName>
        <fullName evidence="1">Uncharacterized protein</fullName>
    </submittedName>
</protein>
<comment type="caution">
    <text evidence="1">The sequence shown here is derived from an EMBL/GenBank/DDBJ whole genome shotgun (WGS) entry which is preliminary data.</text>
</comment>